<evidence type="ECO:0000256" key="5">
    <source>
        <dbReference type="ARBA" id="ARBA00023136"/>
    </source>
</evidence>
<comment type="similarity">
    <text evidence="2">Belongs to the DRAM/TMEM150 family.</text>
</comment>
<accession>A0A4U5N3R3</accession>
<dbReference type="GO" id="GO:0012505">
    <property type="term" value="C:endomembrane system"/>
    <property type="evidence" value="ECO:0007669"/>
    <property type="project" value="UniProtKB-SubCell"/>
</dbReference>
<evidence type="ECO:0000256" key="1">
    <source>
        <dbReference type="ARBA" id="ARBA00004127"/>
    </source>
</evidence>
<dbReference type="InterPro" id="IPR050911">
    <property type="entry name" value="DRAM/TMEM150_Autophagy_Mod"/>
</dbReference>
<dbReference type="InterPro" id="IPR019402">
    <property type="entry name" value="CWH43_N"/>
</dbReference>
<feature type="compositionally biased region" description="Polar residues" evidence="6">
    <location>
        <begin position="247"/>
        <end position="262"/>
    </location>
</feature>
<dbReference type="PANTHER" id="PTHR21324:SF2">
    <property type="entry name" value="EG:22E5.9 PROTEIN"/>
    <property type="match status" value="1"/>
</dbReference>
<name>A0A4U5N3R3_STECR</name>
<keyword evidence="10" id="KW-1185">Reference proteome</keyword>
<dbReference type="Proteomes" id="UP000298663">
    <property type="component" value="Unassembled WGS sequence"/>
</dbReference>
<proteinExistence type="inferred from homology"/>
<evidence type="ECO:0000313" key="9">
    <source>
        <dbReference type="EMBL" id="TKR77096.1"/>
    </source>
</evidence>
<organism evidence="9 10">
    <name type="scientific">Steinernema carpocapsae</name>
    <name type="common">Entomopathogenic nematode</name>
    <dbReference type="NCBI Taxonomy" id="34508"/>
    <lineage>
        <taxon>Eukaryota</taxon>
        <taxon>Metazoa</taxon>
        <taxon>Ecdysozoa</taxon>
        <taxon>Nematoda</taxon>
        <taxon>Chromadorea</taxon>
        <taxon>Rhabditida</taxon>
        <taxon>Tylenchina</taxon>
        <taxon>Panagrolaimomorpha</taxon>
        <taxon>Strongyloidoidea</taxon>
        <taxon>Steinernematidae</taxon>
        <taxon>Steinernema</taxon>
    </lineage>
</organism>
<evidence type="ECO:0000256" key="4">
    <source>
        <dbReference type="ARBA" id="ARBA00022989"/>
    </source>
</evidence>
<feature type="domain" description="CWH43-like N-terminal" evidence="8">
    <location>
        <begin position="7"/>
        <end position="232"/>
    </location>
</feature>
<feature type="transmembrane region" description="Helical" evidence="7">
    <location>
        <begin position="84"/>
        <end position="105"/>
    </location>
</feature>
<protein>
    <recommendedName>
        <fullName evidence="8">CWH43-like N-terminal domain-containing protein</fullName>
    </recommendedName>
</protein>
<dbReference type="Pfam" id="PF10277">
    <property type="entry name" value="Frag1"/>
    <property type="match status" value="1"/>
</dbReference>
<comment type="subcellular location">
    <subcellularLocation>
        <location evidence="1">Endomembrane system</location>
        <topology evidence="1">Multi-pass membrane protein</topology>
    </subcellularLocation>
</comment>
<dbReference type="EMBL" id="AZBU02000005">
    <property type="protein sequence ID" value="TKR77096.1"/>
    <property type="molecule type" value="Genomic_DNA"/>
</dbReference>
<keyword evidence="3 7" id="KW-0812">Transmembrane</keyword>
<evidence type="ECO:0000256" key="3">
    <source>
        <dbReference type="ARBA" id="ARBA00022692"/>
    </source>
</evidence>
<feature type="transmembrane region" description="Helical" evidence="7">
    <location>
        <begin position="210"/>
        <end position="228"/>
    </location>
</feature>
<feature type="compositionally biased region" description="Basic and acidic residues" evidence="6">
    <location>
        <begin position="263"/>
        <end position="277"/>
    </location>
</feature>
<feature type="transmembrane region" description="Helical" evidence="7">
    <location>
        <begin position="117"/>
        <end position="136"/>
    </location>
</feature>
<dbReference type="OrthoDB" id="191706at2759"/>
<feature type="transmembrane region" description="Helical" evidence="7">
    <location>
        <begin position="156"/>
        <end position="177"/>
    </location>
</feature>
<evidence type="ECO:0000256" key="2">
    <source>
        <dbReference type="ARBA" id="ARBA00006565"/>
    </source>
</evidence>
<feature type="region of interest" description="Disordered" evidence="6">
    <location>
        <begin position="246"/>
        <end position="277"/>
    </location>
</feature>
<reference evidence="9 10" key="1">
    <citation type="journal article" date="2015" name="Genome Biol.">
        <title>Comparative genomics of Steinernema reveals deeply conserved gene regulatory networks.</title>
        <authorList>
            <person name="Dillman A.R."/>
            <person name="Macchietto M."/>
            <person name="Porter C.F."/>
            <person name="Rogers A."/>
            <person name="Williams B."/>
            <person name="Antoshechkin I."/>
            <person name="Lee M.M."/>
            <person name="Goodwin Z."/>
            <person name="Lu X."/>
            <person name="Lewis E.E."/>
            <person name="Goodrich-Blair H."/>
            <person name="Stock S.P."/>
            <person name="Adams B.J."/>
            <person name="Sternberg P.W."/>
            <person name="Mortazavi A."/>
        </authorList>
    </citation>
    <scope>NUCLEOTIDE SEQUENCE [LARGE SCALE GENOMIC DNA]</scope>
    <source>
        <strain evidence="9 10">ALL</strain>
    </source>
</reference>
<comment type="caution">
    <text evidence="9">The sequence shown here is derived from an EMBL/GenBank/DDBJ whole genome shotgun (WGS) entry which is preliminary data.</text>
</comment>
<dbReference type="PANTHER" id="PTHR21324">
    <property type="entry name" value="FASTING-INDUCIBLE INTEGRAL MEMBRANE PROTEIN TM6P1-RELATED"/>
    <property type="match status" value="1"/>
</dbReference>
<reference evidence="9 10" key="2">
    <citation type="journal article" date="2019" name="G3 (Bethesda)">
        <title>Hybrid Assembly of the Genome of the Entomopathogenic Nematode Steinernema carpocapsae Identifies the X-Chromosome.</title>
        <authorList>
            <person name="Serra L."/>
            <person name="Macchietto M."/>
            <person name="Macias-Munoz A."/>
            <person name="McGill C.J."/>
            <person name="Rodriguez I.M."/>
            <person name="Rodriguez B."/>
            <person name="Murad R."/>
            <person name="Mortazavi A."/>
        </authorList>
    </citation>
    <scope>NUCLEOTIDE SEQUENCE [LARGE SCALE GENOMIC DNA]</scope>
    <source>
        <strain evidence="9 10">ALL</strain>
    </source>
</reference>
<evidence type="ECO:0000256" key="7">
    <source>
        <dbReference type="SAM" id="Phobius"/>
    </source>
</evidence>
<keyword evidence="4 7" id="KW-1133">Transmembrane helix</keyword>
<keyword evidence="5 7" id="KW-0472">Membrane</keyword>
<sequence>MLGYSQFSTSSLRQFYAIGVANGDHYAWLPYISDGGAVPPQSCIFSQFMNLHAFFTAIIAYLRHHQYIEFYARSPSFTVHWRRFSIAAMISSFAMAVGLTIAGNFQEGKITLWWHNFGAFLAFLSAIFYCWCQVILDYKMKPRMTPLWLNHTRTVFITGGTIALIIHFVCLFAQPFVPEGAPERPALPESGIELFKPSNPHYLNHIMSTFWEWVLVILIEALIASFAWELREFDVEVKVTRKDEFRNQSSYPKTTSSKNGSAESDRRRRMNSREDEF</sequence>
<evidence type="ECO:0000259" key="8">
    <source>
        <dbReference type="Pfam" id="PF10277"/>
    </source>
</evidence>
<feature type="transmembrane region" description="Helical" evidence="7">
    <location>
        <begin position="44"/>
        <end position="63"/>
    </location>
</feature>
<evidence type="ECO:0000313" key="10">
    <source>
        <dbReference type="Proteomes" id="UP000298663"/>
    </source>
</evidence>
<evidence type="ECO:0000256" key="6">
    <source>
        <dbReference type="SAM" id="MobiDB-lite"/>
    </source>
</evidence>
<gene>
    <name evidence="9" type="ORF">L596_018131</name>
</gene>
<dbReference type="AlphaFoldDB" id="A0A4U5N3R3"/>